<keyword evidence="3" id="KW-1185">Reference proteome</keyword>
<dbReference type="AlphaFoldDB" id="A0A3N4HK61"/>
<protein>
    <submittedName>
        <fullName evidence="2">Uncharacterized protein</fullName>
    </submittedName>
</protein>
<evidence type="ECO:0000313" key="3">
    <source>
        <dbReference type="Proteomes" id="UP000275078"/>
    </source>
</evidence>
<feature type="region of interest" description="Disordered" evidence="1">
    <location>
        <begin position="1"/>
        <end position="52"/>
    </location>
</feature>
<dbReference type="Proteomes" id="UP000275078">
    <property type="component" value="Unassembled WGS sequence"/>
</dbReference>
<dbReference type="EMBL" id="ML119868">
    <property type="protein sequence ID" value="RPA72300.1"/>
    <property type="molecule type" value="Genomic_DNA"/>
</dbReference>
<accession>A0A3N4HK61</accession>
<name>A0A3N4HK61_ASCIM</name>
<sequence>MSGFSSENINYDDAEAPPSGQDSSLRFTQTNDDFSQNTQFFPPTTEALPDLPNTNIELPTTLFFCIPIVVTVESLKKFSEMTLSSAPPPRVPKSELRTHIYKILQQPGTLAHLYRHGPPDSR</sequence>
<proteinExistence type="predicted"/>
<reference evidence="2 3" key="1">
    <citation type="journal article" date="2018" name="Nat. Ecol. Evol.">
        <title>Pezizomycetes genomes reveal the molecular basis of ectomycorrhizal truffle lifestyle.</title>
        <authorList>
            <person name="Murat C."/>
            <person name="Payen T."/>
            <person name="Noel B."/>
            <person name="Kuo A."/>
            <person name="Morin E."/>
            <person name="Chen J."/>
            <person name="Kohler A."/>
            <person name="Krizsan K."/>
            <person name="Balestrini R."/>
            <person name="Da Silva C."/>
            <person name="Montanini B."/>
            <person name="Hainaut M."/>
            <person name="Levati E."/>
            <person name="Barry K.W."/>
            <person name="Belfiori B."/>
            <person name="Cichocki N."/>
            <person name="Clum A."/>
            <person name="Dockter R.B."/>
            <person name="Fauchery L."/>
            <person name="Guy J."/>
            <person name="Iotti M."/>
            <person name="Le Tacon F."/>
            <person name="Lindquist E.A."/>
            <person name="Lipzen A."/>
            <person name="Malagnac F."/>
            <person name="Mello A."/>
            <person name="Molinier V."/>
            <person name="Miyauchi S."/>
            <person name="Poulain J."/>
            <person name="Riccioni C."/>
            <person name="Rubini A."/>
            <person name="Sitrit Y."/>
            <person name="Splivallo R."/>
            <person name="Traeger S."/>
            <person name="Wang M."/>
            <person name="Zifcakova L."/>
            <person name="Wipf D."/>
            <person name="Zambonelli A."/>
            <person name="Paolocci F."/>
            <person name="Nowrousian M."/>
            <person name="Ottonello S."/>
            <person name="Baldrian P."/>
            <person name="Spatafora J.W."/>
            <person name="Henrissat B."/>
            <person name="Nagy L.G."/>
            <person name="Aury J.M."/>
            <person name="Wincker P."/>
            <person name="Grigoriev I.V."/>
            <person name="Bonfante P."/>
            <person name="Martin F.M."/>
        </authorList>
    </citation>
    <scope>NUCLEOTIDE SEQUENCE [LARGE SCALE GENOMIC DNA]</scope>
    <source>
        <strain evidence="2 3">RN42</strain>
    </source>
</reference>
<gene>
    <name evidence="2" type="ORF">BJ508DRAFT_335189</name>
</gene>
<evidence type="ECO:0000313" key="2">
    <source>
        <dbReference type="EMBL" id="RPA72300.1"/>
    </source>
</evidence>
<organism evidence="2 3">
    <name type="scientific">Ascobolus immersus RN42</name>
    <dbReference type="NCBI Taxonomy" id="1160509"/>
    <lineage>
        <taxon>Eukaryota</taxon>
        <taxon>Fungi</taxon>
        <taxon>Dikarya</taxon>
        <taxon>Ascomycota</taxon>
        <taxon>Pezizomycotina</taxon>
        <taxon>Pezizomycetes</taxon>
        <taxon>Pezizales</taxon>
        <taxon>Ascobolaceae</taxon>
        <taxon>Ascobolus</taxon>
    </lineage>
</organism>
<evidence type="ECO:0000256" key="1">
    <source>
        <dbReference type="SAM" id="MobiDB-lite"/>
    </source>
</evidence>
<feature type="compositionally biased region" description="Polar residues" evidence="1">
    <location>
        <begin position="20"/>
        <end position="42"/>
    </location>
</feature>